<evidence type="ECO:0000313" key="2">
    <source>
        <dbReference type="Proteomes" id="UP001239111"/>
    </source>
</evidence>
<reference evidence="1" key="1">
    <citation type="submission" date="2023-04" db="EMBL/GenBank/DDBJ databases">
        <title>A chromosome-level genome assembly of the parasitoid wasp Eretmocerus hayati.</title>
        <authorList>
            <person name="Zhong Y."/>
            <person name="Liu S."/>
            <person name="Liu Y."/>
        </authorList>
    </citation>
    <scope>NUCLEOTIDE SEQUENCE</scope>
    <source>
        <strain evidence="1">ZJU_SS_LIU_2023</strain>
    </source>
</reference>
<comment type="caution">
    <text evidence="1">The sequence shown here is derived from an EMBL/GenBank/DDBJ whole genome shotgun (WGS) entry which is preliminary data.</text>
</comment>
<dbReference type="EMBL" id="CM056741">
    <property type="protein sequence ID" value="KAJ8685856.1"/>
    <property type="molecule type" value="Genomic_DNA"/>
</dbReference>
<keyword evidence="2" id="KW-1185">Reference proteome</keyword>
<accession>A0ACC2PSQ0</accession>
<evidence type="ECO:0000313" key="1">
    <source>
        <dbReference type="EMBL" id="KAJ8685856.1"/>
    </source>
</evidence>
<proteinExistence type="predicted"/>
<sequence>MEAELKNILNNWNLASDLEELIRLFEFQKSRRIFKLLYRTFQGKTILYHYAKTGDVLRVEYSRIVIDEKLNNSLSNPVDYLTIRDERMDALFDETTQVFKNEMNKAAYTEKGLTLSGSNTTVRRRSGGCFWNAADILFNTARFSGLKDVKPVNTIKNPPKSVPATSRIDLSIFEEKEPPLATDELKKLWLAACSHKYSVIYPKLSFAQITGKFASLTGEVAPHLVGVDFLYILAKFKNKVDEYDKFKLTAVEEKLKKHWPRLASTIVQIAIDHNNEAVNTKKTVIPIPIEEEHFGKDGYKETLAWLLMPHLIKHSFRRKVFADWKPTLSESIECFVRHSETDCDDEVINSDESETEEVSGNELESASEDE</sequence>
<organism evidence="1 2">
    <name type="scientific">Eretmocerus hayati</name>
    <dbReference type="NCBI Taxonomy" id="131215"/>
    <lineage>
        <taxon>Eukaryota</taxon>
        <taxon>Metazoa</taxon>
        <taxon>Ecdysozoa</taxon>
        <taxon>Arthropoda</taxon>
        <taxon>Hexapoda</taxon>
        <taxon>Insecta</taxon>
        <taxon>Pterygota</taxon>
        <taxon>Neoptera</taxon>
        <taxon>Endopterygota</taxon>
        <taxon>Hymenoptera</taxon>
        <taxon>Apocrita</taxon>
        <taxon>Proctotrupomorpha</taxon>
        <taxon>Chalcidoidea</taxon>
        <taxon>Aphelinidae</taxon>
        <taxon>Aphelininae</taxon>
        <taxon>Eretmocerus</taxon>
    </lineage>
</organism>
<dbReference type="Proteomes" id="UP001239111">
    <property type="component" value="Chromosome 1"/>
</dbReference>
<protein>
    <submittedName>
        <fullName evidence="1">Uncharacterized protein</fullName>
    </submittedName>
</protein>
<name>A0ACC2PSQ0_9HYME</name>
<gene>
    <name evidence="1" type="ORF">QAD02_021649</name>
</gene>